<evidence type="ECO:0000313" key="2">
    <source>
        <dbReference type="EMBL" id="KAH7204860.1"/>
    </source>
</evidence>
<reference evidence="2" key="1">
    <citation type="journal article" date="2021" name="Nat. Commun.">
        <title>Genetic determinants of endophytism in the Arabidopsis root mycobiome.</title>
        <authorList>
            <person name="Mesny F."/>
            <person name="Miyauchi S."/>
            <person name="Thiergart T."/>
            <person name="Pickel B."/>
            <person name="Atanasova L."/>
            <person name="Karlsson M."/>
            <person name="Huettel B."/>
            <person name="Barry K.W."/>
            <person name="Haridas S."/>
            <person name="Chen C."/>
            <person name="Bauer D."/>
            <person name="Andreopoulos W."/>
            <person name="Pangilinan J."/>
            <person name="LaButti K."/>
            <person name="Riley R."/>
            <person name="Lipzen A."/>
            <person name="Clum A."/>
            <person name="Drula E."/>
            <person name="Henrissat B."/>
            <person name="Kohler A."/>
            <person name="Grigoriev I.V."/>
            <person name="Martin F.M."/>
            <person name="Hacquard S."/>
        </authorList>
    </citation>
    <scope>NUCLEOTIDE SEQUENCE</scope>
    <source>
        <strain evidence="2">MPI-CAGE-AT-0023</strain>
    </source>
</reference>
<dbReference type="AlphaFoldDB" id="A0A9P9JNZ5"/>
<protein>
    <recommendedName>
        <fullName evidence="1">N,N-dimethylformamidase beta subunit-like C-terminal domain-containing protein</fullName>
    </recommendedName>
</protein>
<dbReference type="InterPro" id="IPR046540">
    <property type="entry name" value="DMFA2_C"/>
</dbReference>
<comment type="caution">
    <text evidence="2">The sequence shown here is derived from an EMBL/GenBank/DDBJ whole genome shotgun (WGS) entry which is preliminary data.</text>
</comment>
<evidence type="ECO:0000313" key="3">
    <source>
        <dbReference type="Proteomes" id="UP000720189"/>
    </source>
</evidence>
<dbReference type="OrthoDB" id="5287072at2759"/>
<dbReference type="RefSeq" id="XP_046040840.1">
    <property type="nucleotide sequence ID" value="XM_046197502.1"/>
</dbReference>
<accession>A0A9P9JNZ5</accession>
<sequence>MNYTTVTLPTPGYPSEITGYVEPWIASPGDQIAVKVSSTEKDLHYSVVRLIYGPQGQDFDGMIQETVQDIPDGILAGRYQVANPGSYAVVAMRDYGISQDGVNVTVHFQAHLVEEATHVQTIISTLDVPSSRGFAAVLTKQGYAELWIGTGSCIQAVPTGFKPALKEWVALNFTIQSNQVNFELTPIASFSEKTGTAVAGNTVLPSEAKIQEDCVFTIAASYAEKADKSCEKPVNFFNGRISGPELRSATTTSETSVLAKWNFALQMDGATIVDVSGNGADGRLVNAPTRAVAGHDWDGTESDWTKTDRGYNAIHFHEDDLDDAAWETDLNMVLPRTLRSGAYAVVVRATGLALRDSIPFFVRPTESTASSLGAKVAYVLSTFTYLAYANEHVYDREHLMSGADYKWNVRRDDHAAKTERRLDLGLSCYDVHNDRSGVIHSSAKRPILNLRPDYLSWNFHRPRGLSADLIGLEFLERSGIPYDVVTDHDLHVRGKEAFQPYQTVVTSSHPEYHTVESLFAYIDFVKAGGNLMYLGGNGFYWSCATGSGNLHRVEIRRGDQGCRSFTLPGSDRVFSINGQLGLLWRSRGLAANKIVGVGCCAVGQGPGVPYKRTEASRDENLAWMFKGIAEDELLGTEGFGGGASGDEIDKCNFYLGSPPNTIVVATTVGHPDEFGLFPEDADFPMTKTVGTQTNEIRSDMTYYEAGGGGTVFSVGSINWLCSLGWDHFQNNVAKLADNVLREFIRTHK</sequence>
<feature type="domain" description="N,N-dimethylformamidase beta subunit-like C-terminal" evidence="1">
    <location>
        <begin position="289"/>
        <end position="727"/>
    </location>
</feature>
<dbReference type="Proteomes" id="UP000720189">
    <property type="component" value="Unassembled WGS sequence"/>
</dbReference>
<dbReference type="EMBL" id="JAGMUX010000042">
    <property type="protein sequence ID" value="KAH7204860.1"/>
    <property type="molecule type" value="Genomic_DNA"/>
</dbReference>
<keyword evidence="3" id="KW-1185">Reference proteome</keyword>
<gene>
    <name evidence="2" type="ORF">BKA55DRAFT_657984</name>
</gene>
<name>A0A9P9JNZ5_FUSRE</name>
<dbReference type="Pfam" id="PF20254">
    <property type="entry name" value="DMFA2_C"/>
    <property type="match status" value="1"/>
</dbReference>
<evidence type="ECO:0000259" key="1">
    <source>
        <dbReference type="Pfam" id="PF20254"/>
    </source>
</evidence>
<dbReference type="GeneID" id="70227456"/>
<proteinExistence type="predicted"/>
<organism evidence="2 3">
    <name type="scientific">Fusarium redolens</name>
    <dbReference type="NCBI Taxonomy" id="48865"/>
    <lineage>
        <taxon>Eukaryota</taxon>
        <taxon>Fungi</taxon>
        <taxon>Dikarya</taxon>
        <taxon>Ascomycota</taxon>
        <taxon>Pezizomycotina</taxon>
        <taxon>Sordariomycetes</taxon>
        <taxon>Hypocreomycetidae</taxon>
        <taxon>Hypocreales</taxon>
        <taxon>Nectriaceae</taxon>
        <taxon>Fusarium</taxon>
        <taxon>Fusarium redolens species complex</taxon>
    </lineage>
</organism>